<keyword evidence="2" id="KW-1185">Reference proteome</keyword>
<gene>
    <name evidence="1" type="ORF">YC6258_05854</name>
</gene>
<evidence type="ECO:0000313" key="2">
    <source>
        <dbReference type="Proteomes" id="UP000032266"/>
    </source>
</evidence>
<evidence type="ECO:0000313" key="1">
    <source>
        <dbReference type="EMBL" id="AJQ97882.1"/>
    </source>
</evidence>
<organism evidence="1 2">
    <name type="scientific">Gynuella sunshinyii YC6258</name>
    <dbReference type="NCBI Taxonomy" id="1445510"/>
    <lineage>
        <taxon>Bacteria</taxon>
        <taxon>Pseudomonadati</taxon>
        <taxon>Pseudomonadota</taxon>
        <taxon>Gammaproteobacteria</taxon>
        <taxon>Oceanospirillales</taxon>
        <taxon>Saccharospirillaceae</taxon>
        <taxon>Gynuella</taxon>
    </lineage>
</organism>
<accession>A0A0C5VT81</accession>
<protein>
    <submittedName>
        <fullName evidence="1">Uncharacterized protein</fullName>
    </submittedName>
</protein>
<dbReference type="Proteomes" id="UP000032266">
    <property type="component" value="Chromosome"/>
</dbReference>
<proteinExistence type="predicted"/>
<name>A0A0C5VT81_9GAMM</name>
<dbReference type="KEGG" id="gsn:YC6258_05854"/>
<dbReference type="AlphaFoldDB" id="A0A0C5VT81"/>
<reference evidence="1 2" key="1">
    <citation type="submission" date="2014-01" db="EMBL/GenBank/DDBJ databases">
        <title>Full genme sequencing of cellulolytic bacterium Gynuella sunshinyii YC6258T gen. nov., sp. nov.</title>
        <authorList>
            <person name="Khan H."/>
            <person name="Chung E.J."/>
            <person name="Chung Y.R."/>
        </authorList>
    </citation>
    <scope>NUCLEOTIDE SEQUENCE [LARGE SCALE GENOMIC DNA]</scope>
    <source>
        <strain evidence="1 2">YC6258</strain>
    </source>
</reference>
<dbReference type="HOGENOM" id="CLU_2734385_0_0_6"/>
<dbReference type="STRING" id="1445510.YC6258_05854"/>
<dbReference type="EMBL" id="CP007142">
    <property type="protein sequence ID" value="AJQ97882.1"/>
    <property type="molecule type" value="Genomic_DNA"/>
</dbReference>
<sequence>MCINDGLTVVDNAVRYFISVLGGGSAKFPVFAQDVVSFARRWHPLKSSLTAVNFGFANGVFQYHGCFSEVA</sequence>